<organism evidence="2 3">
    <name type="scientific">Novipirellula rosea</name>
    <dbReference type="NCBI Taxonomy" id="1031540"/>
    <lineage>
        <taxon>Bacteria</taxon>
        <taxon>Pseudomonadati</taxon>
        <taxon>Planctomycetota</taxon>
        <taxon>Planctomycetia</taxon>
        <taxon>Pirellulales</taxon>
        <taxon>Pirellulaceae</taxon>
        <taxon>Novipirellula</taxon>
    </lineage>
</organism>
<feature type="compositionally biased region" description="Basic and acidic residues" evidence="1">
    <location>
        <begin position="255"/>
        <end position="265"/>
    </location>
</feature>
<accession>A0ABP8NNK8</accession>
<feature type="compositionally biased region" description="Basic residues" evidence="1">
    <location>
        <begin position="342"/>
        <end position="353"/>
    </location>
</feature>
<evidence type="ECO:0000313" key="2">
    <source>
        <dbReference type="EMBL" id="GAA4470061.1"/>
    </source>
</evidence>
<evidence type="ECO:0000256" key="1">
    <source>
        <dbReference type="SAM" id="MobiDB-lite"/>
    </source>
</evidence>
<feature type="compositionally biased region" description="Basic and acidic residues" evidence="1">
    <location>
        <begin position="236"/>
        <end position="245"/>
    </location>
</feature>
<evidence type="ECO:0000313" key="3">
    <source>
        <dbReference type="Proteomes" id="UP001500840"/>
    </source>
</evidence>
<feature type="compositionally biased region" description="Low complexity" evidence="1">
    <location>
        <begin position="294"/>
        <end position="304"/>
    </location>
</feature>
<reference evidence="3" key="1">
    <citation type="journal article" date="2019" name="Int. J. Syst. Evol. Microbiol.">
        <title>The Global Catalogue of Microorganisms (GCM) 10K type strain sequencing project: providing services to taxonomists for standard genome sequencing and annotation.</title>
        <authorList>
            <consortium name="The Broad Institute Genomics Platform"/>
            <consortium name="The Broad Institute Genome Sequencing Center for Infectious Disease"/>
            <person name="Wu L."/>
            <person name="Ma J."/>
        </authorList>
    </citation>
    <scope>NUCLEOTIDE SEQUENCE [LARGE SCALE GENOMIC DNA]</scope>
    <source>
        <strain evidence="3">JCM 17759</strain>
    </source>
</reference>
<feature type="region of interest" description="Disordered" evidence="1">
    <location>
        <begin position="217"/>
        <end position="353"/>
    </location>
</feature>
<sequence>MSASNRAALITKLYTALKKHYKPTPPQPARPLLEHILYASLLQDSSAELADEGMAKCEQDFFDWNEVRVTTISELSQVLSRLPDPTKAATRLKSNLQSVFEEFYTFDLDHLKKENLGKAVAKFEKMPGMTPFVLSYTIQHGLGGHSIPVDYSAMVILMVTDIASQSEAAAGKVPGLERAIPKSKGIEFSDLLHQAAVALNNNAKDKKSRALVDDVAKGSSKRLDEWHTSKKAAKQRVADRKAKAAEDDELEQDAEEVKPADKKSAETAAKAKKADNKSAAEEASTSKSKKSASKKALPTKAAEIAAERTETKKKAAGKDSKKKSAKASASGSDAEKPATKKSASRKLSKRKPR</sequence>
<gene>
    <name evidence="2" type="ORF">GCM10023156_63000</name>
</gene>
<keyword evidence="3" id="KW-1185">Reference proteome</keyword>
<dbReference type="RefSeq" id="WP_339945335.1">
    <property type="nucleotide sequence ID" value="NZ_BAABGA010000107.1"/>
</dbReference>
<name>A0ABP8NNK8_9BACT</name>
<dbReference type="Proteomes" id="UP001500840">
    <property type="component" value="Unassembled WGS sequence"/>
</dbReference>
<proteinExistence type="predicted"/>
<feature type="compositionally biased region" description="Basic and acidic residues" evidence="1">
    <location>
        <begin position="305"/>
        <end position="319"/>
    </location>
</feature>
<dbReference type="SUPFAM" id="SSF48150">
    <property type="entry name" value="DNA-glycosylase"/>
    <property type="match status" value="1"/>
</dbReference>
<comment type="caution">
    <text evidence="2">The sequence shown here is derived from an EMBL/GenBank/DDBJ whole genome shotgun (WGS) entry which is preliminary data.</text>
</comment>
<protein>
    <submittedName>
        <fullName evidence="2">Uncharacterized protein</fullName>
    </submittedName>
</protein>
<dbReference type="EMBL" id="BAABGA010000107">
    <property type="protein sequence ID" value="GAA4470061.1"/>
    <property type="molecule type" value="Genomic_DNA"/>
</dbReference>
<dbReference type="InterPro" id="IPR011257">
    <property type="entry name" value="DNA_glycosylase"/>
</dbReference>
<feature type="compositionally biased region" description="Basic and acidic residues" evidence="1">
    <location>
        <begin position="217"/>
        <end position="228"/>
    </location>
</feature>